<dbReference type="PROSITE" id="PS51705">
    <property type="entry name" value="G_HFLX"/>
    <property type="match status" value="1"/>
</dbReference>
<comment type="subcellular location">
    <subcellularLocation>
        <location evidence="5">Cytoplasm</location>
    </subcellularLocation>
    <text evidence="5">May associate with membranes.</text>
</comment>
<dbReference type="GO" id="GO:0005737">
    <property type="term" value="C:cytoplasm"/>
    <property type="evidence" value="ECO:0007669"/>
    <property type="project" value="UniProtKB-SubCell"/>
</dbReference>
<dbReference type="HAMAP" id="MF_00900">
    <property type="entry name" value="GTPase_HflX"/>
    <property type="match status" value="1"/>
</dbReference>
<dbReference type="NCBIfam" id="TIGR03156">
    <property type="entry name" value="GTP_HflX"/>
    <property type="match status" value="1"/>
</dbReference>
<comment type="similarity">
    <text evidence="5">Belongs to the TRAFAC class OBG-HflX-like GTPase superfamily. HflX GTPase family.</text>
</comment>
<evidence type="ECO:0000256" key="1">
    <source>
        <dbReference type="ARBA" id="ARBA00022723"/>
    </source>
</evidence>
<organism evidence="10 11">
    <name type="scientific">Abyssicoccus albus</name>
    <dbReference type="NCBI Taxonomy" id="1817405"/>
    <lineage>
        <taxon>Bacteria</taxon>
        <taxon>Bacillati</taxon>
        <taxon>Bacillota</taxon>
        <taxon>Bacilli</taxon>
        <taxon>Bacillales</taxon>
        <taxon>Abyssicoccaceae</taxon>
    </lineage>
</organism>
<dbReference type="AlphaFoldDB" id="A0A3N5BS77"/>
<comment type="function">
    <text evidence="5">GTPase that associates with the 50S ribosomal subunit and may have a role during protein synthesis or ribosome biogenesis.</text>
</comment>
<dbReference type="GO" id="GO:0043022">
    <property type="term" value="F:ribosome binding"/>
    <property type="evidence" value="ECO:0007669"/>
    <property type="project" value="TreeGrafter"/>
</dbReference>
<dbReference type="InterPro" id="IPR006073">
    <property type="entry name" value="GTP-bd"/>
</dbReference>
<dbReference type="Gene3D" id="3.40.50.11060">
    <property type="entry name" value="GTPase HflX, N-terminal domain"/>
    <property type="match status" value="1"/>
</dbReference>
<feature type="compositionally biased region" description="Basic and acidic residues" evidence="8">
    <location>
        <begin position="176"/>
        <end position="185"/>
    </location>
</feature>
<reference evidence="10 11" key="1">
    <citation type="submission" date="2018-11" db="EMBL/GenBank/DDBJ databases">
        <title>Genomic Encyclopedia of Type Strains, Phase IV (KMG-IV): sequencing the most valuable type-strain genomes for metagenomic binning, comparative biology and taxonomic classification.</title>
        <authorList>
            <person name="Goeker M."/>
        </authorList>
    </citation>
    <scope>NUCLEOTIDE SEQUENCE [LARGE SCALE GENOMIC DNA]</scope>
    <source>
        <strain evidence="10 11">DSM 29158</strain>
    </source>
</reference>
<evidence type="ECO:0000256" key="6">
    <source>
        <dbReference type="PIRSR" id="PIRSR006809-1"/>
    </source>
</evidence>
<dbReference type="Pfam" id="PF13167">
    <property type="entry name" value="GTP-bdg_N"/>
    <property type="match status" value="1"/>
</dbReference>
<dbReference type="RefSeq" id="WP_123807432.1">
    <property type="nucleotide sequence ID" value="NZ_RKRK01000002.1"/>
</dbReference>
<feature type="binding site" evidence="7">
    <location>
        <position position="231"/>
    </location>
    <ligand>
        <name>Mg(2+)</name>
        <dbReference type="ChEBI" id="CHEBI:18420"/>
    </ligand>
</feature>
<keyword evidence="4 5" id="KW-0342">GTP-binding</keyword>
<proteinExistence type="inferred from homology"/>
<evidence type="ECO:0000256" key="7">
    <source>
        <dbReference type="PIRSR" id="PIRSR006809-2"/>
    </source>
</evidence>
<dbReference type="PRINTS" id="PR00326">
    <property type="entry name" value="GTP1OBG"/>
</dbReference>
<dbReference type="GO" id="GO:0005525">
    <property type="term" value="F:GTP binding"/>
    <property type="evidence" value="ECO:0007669"/>
    <property type="project" value="UniProtKB-UniRule"/>
</dbReference>
<protein>
    <recommendedName>
        <fullName evidence="5">GTPase HflX</fullName>
    </recommendedName>
    <alternativeName>
        <fullName evidence="5">GTP-binding protein HflX</fullName>
    </alternativeName>
</protein>
<dbReference type="InterPro" id="IPR032305">
    <property type="entry name" value="GTP-bd_M"/>
</dbReference>
<keyword evidence="5" id="KW-0963">Cytoplasm</keyword>
<dbReference type="PANTHER" id="PTHR10229:SF0">
    <property type="entry name" value="GTP-BINDING PROTEIN 6-RELATED"/>
    <property type="match status" value="1"/>
</dbReference>
<dbReference type="InterPro" id="IPR025121">
    <property type="entry name" value="GTPase_HflX_N"/>
</dbReference>
<keyword evidence="3 7" id="KW-0460">Magnesium</keyword>
<dbReference type="InterPro" id="IPR030394">
    <property type="entry name" value="G_HFLX_dom"/>
</dbReference>
<accession>A0A3N5BS77</accession>
<dbReference type="OrthoDB" id="9812272at2"/>
<gene>
    <name evidence="5" type="primary">hflX</name>
    <name evidence="10" type="ORF">EDD62_0546</name>
</gene>
<dbReference type="PIRSF" id="PIRSF006809">
    <property type="entry name" value="GTP-binding_hflX_prd"/>
    <property type="match status" value="1"/>
</dbReference>
<comment type="caution">
    <text evidence="10">The sequence shown here is derived from an EMBL/GenBank/DDBJ whole genome shotgun (WGS) entry which is preliminary data.</text>
</comment>
<feature type="binding site" evidence="6">
    <location>
        <begin position="359"/>
        <end position="361"/>
    </location>
    <ligand>
        <name>GTP</name>
        <dbReference type="ChEBI" id="CHEBI:37565"/>
    </ligand>
</feature>
<dbReference type="Pfam" id="PF01926">
    <property type="entry name" value="MMR_HSR1"/>
    <property type="match status" value="1"/>
</dbReference>
<dbReference type="InterPro" id="IPR016496">
    <property type="entry name" value="GTPase_HflX"/>
</dbReference>
<dbReference type="InterPro" id="IPR042108">
    <property type="entry name" value="GTPase_HflX_N_sf"/>
</dbReference>
<dbReference type="Pfam" id="PF16360">
    <property type="entry name" value="GTP-bdg_M"/>
    <property type="match status" value="1"/>
</dbReference>
<feature type="domain" description="Hflx-type G" evidence="9">
    <location>
        <begin position="218"/>
        <end position="322"/>
    </location>
</feature>
<dbReference type="InterPro" id="IPR027417">
    <property type="entry name" value="P-loop_NTPase"/>
</dbReference>
<feature type="compositionally biased region" description="Basic and acidic residues" evidence="8">
    <location>
        <begin position="1"/>
        <end position="13"/>
    </location>
</feature>
<feature type="binding site" evidence="6">
    <location>
        <begin position="339"/>
        <end position="342"/>
    </location>
    <ligand>
        <name>GTP</name>
        <dbReference type="ChEBI" id="CHEBI:37565"/>
    </ligand>
</feature>
<dbReference type="Gene3D" id="6.10.250.2860">
    <property type="match status" value="1"/>
</dbReference>
<dbReference type="Gene3D" id="3.40.50.300">
    <property type="entry name" value="P-loop containing nucleotide triphosphate hydrolases"/>
    <property type="match status" value="1"/>
</dbReference>
<evidence type="ECO:0000259" key="9">
    <source>
        <dbReference type="PROSITE" id="PS51705"/>
    </source>
</evidence>
<feature type="binding site" evidence="6">
    <location>
        <begin position="249"/>
        <end position="253"/>
    </location>
    <ligand>
        <name>GTP</name>
        <dbReference type="ChEBI" id="CHEBI:37565"/>
    </ligand>
</feature>
<dbReference type="PANTHER" id="PTHR10229">
    <property type="entry name" value="GTP-BINDING PROTEIN HFLX"/>
    <property type="match status" value="1"/>
</dbReference>
<feature type="binding site" evidence="6">
    <location>
        <begin position="224"/>
        <end position="231"/>
    </location>
    <ligand>
        <name>GTP</name>
        <dbReference type="ChEBI" id="CHEBI:37565"/>
    </ligand>
</feature>
<dbReference type="GO" id="GO:0003924">
    <property type="term" value="F:GTPase activity"/>
    <property type="evidence" value="ECO:0007669"/>
    <property type="project" value="UniProtKB-UniRule"/>
</dbReference>
<dbReference type="GO" id="GO:0046872">
    <property type="term" value="F:metal ion binding"/>
    <property type="evidence" value="ECO:0007669"/>
    <property type="project" value="UniProtKB-KW"/>
</dbReference>
<sequence length="432" mass="49104">MEHNPNKSRDTKQHAIILQRIDPENKKKNSKKTSVSDEALIEEATSLLNSANIEVVKTFTQERLRGPKYMGVGKLEEVKAFIDQYNLDDSNDTAIDIVLVNDSISASELNYIDQLIDIKIIDRTQLILDIFASRAESNEGKIQVELAQLSYLLPRLSGHGKSLSRQAGGIGARGPGETKLEQDQRHIRSRMNELKRKLSRLETMRMRRREKDNRQSAPKVALVGYTNAGKSSWFNVLTQAMTYEDDLLFATLDTLKRDVQLNEHGFSMKLIDTVGFIRELPTELVEAFKSTLEEAMDSDILLIVIDSSDDAYMEHYDTVTEIIGKIMPDDEIERIVIMNKSDVIERDISSFQAPTISVSSQLDDGKVVKDKILDVLRGLYESYTVIIPIHDSNTLYTLKQQTIIESIDIDEVKERYVINGYISNKSLLNQWT</sequence>
<evidence type="ECO:0000313" key="10">
    <source>
        <dbReference type="EMBL" id="RPF57910.1"/>
    </source>
</evidence>
<evidence type="ECO:0000256" key="8">
    <source>
        <dbReference type="SAM" id="MobiDB-lite"/>
    </source>
</evidence>
<evidence type="ECO:0000313" key="11">
    <source>
        <dbReference type="Proteomes" id="UP000277108"/>
    </source>
</evidence>
<feature type="binding site" evidence="6">
    <location>
        <begin position="272"/>
        <end position="275"/>
    </location>
    <ligand>
        <name>GTP</name>
        <dbReference type="ChEBI" id="CHEBI:37565"/>
    </ligand>
</feature>
<evidence type="ECO:0000256" key="4">
    <source>
        <dbReference type="ARBA" id="ARBA00023134"/>
    </source>
</evidence>
<dbReference type="SUPFAM" id="SSF52540">
    <property type="entry name" value="P-loop containing nucleoside triphosphate hydrolases"/>
    <property type="match status" value="1"/>
</dbReference>
<dbReference type="Proteomes" id="UP000277108">
    <property type="component" value="Unassembled WGS sequence"/>
</dbReference>
<dbReference type="EMBL" id="RKRK01000002">
    <property type="protein sequence ID" value="RPF57910.1"/>
    <property type="molecule type" value="Genomic_DNA"/>
</dbReference>
<evidence type="ECO:0000256" key="3">
    <source>
        <dbReference type="ARBA" id="ARBA00022842"/>
    </source>
</evidence>
<evidence type="ECO:0000256" key="5">
    <source>
        <dbReference type="HAMAP-Rule" id="MF_00900"/>
    </source>
</evidence>
<feature type="binding site" evidence="7">
    <location>
        <position position="251"/>
    </location>
    <ligand>
        <name>Mg(2+)</name>
        <dbReference type="ChEBI" id="CHEBI:18420"/>
    </ligand>
</feature>
<comment type="subunit">
    <text evidence="5">Monomer. Associates with the 50S ribosomal subunit.</text>
</comment>
<evidence type="ECO:0000256" key="2">
    <source>
        <dbReference type="ARBA" id="ARBA00022741"/>
    </source>
</evidence>
<feature type="region of interest" description="Disordered" evidence="8">
    <location>
        <begin position="1"/>
        <end position="35"/>
    </location>
</feature>
<name>A0A3N5BS77_9BACL</name>
<comment type="cofactor">
    <cofactor evidence="7">
        <name>Mg(2+)</name>
        <dbReference type="ChEBI" id="CHEBI:18420"/>
    </cofactor>
</comment>
<feature type="region of interest" description="Disordered" evidence="8">
    <location>
        <begin position="163"/>
        <end position="185"/>
    </location>
</feature>
<keyword evidence="1 7" id="KW-0479">Metal-binding</keyword>
<keyword evidence="2 5" id="KW-0547">Nucleotide-binding</keyword>
<dbReference type="CDD" id="cd01878">
    <property type="entry name" value="HflX"/>
    <property type="match status" value="1"/>
</dbReference>
<keyword evidence="11" id="KW-1185">Reference proteome</keyword>